<comment type="caution">
    <text evidence="1">The sequence shown here is derived from an EMBL/GenBank/DDBJ whole genome shotgun (WGS) entry which is preliminary data.</text>
</comment>
<keyword evidence="2" id="KW-1185">Reference proteome</keyword>
<dbReference type="PANTHER" id="PTHR46579">
    <property type="entry name" value="F5/8 TYPE C DOMAIN-CONTAINING PROTEIN-RELATED"/>
    <property type="match status" value="1"/>
</dbReference>
<dbReference type="OrthoDB" id="6146209at2759"/>
<name>A0A8S3PZK5_MYTED</name>
<dbReference type="Proteomes" id="UP000683360">
    <property type="component" value="Unassembled WGS sequence"/>
</dbReference>
<proteinExistence type="predicted"/>
<dbReference type="PANTHER" id="PTHR46579:SF1">
    <property type="entry name" value="F5_8 TYPE C DOMAIN-CONTAINING PROTEIN"/>
    <property type="match status" value="1"/>
</dbReference>
<organism evidence="1 2">
    <name type="scientific">Mytilus edulis</name>
    <name type="common">Blue mussel</name>
    <dbReference type="NCBI Taxonomy" id="6550"/>
    <lineage>
        <taxon>Eukaryota</taxon>
        <taxon>Metazoa</taxon>
        <taxon>Spiralia</taxon>
        <taxon>Lophotrochozoa</taxon>
        <taxon>Mollusca</taxon>
        <taxon>Bivalvia</taxon>
        <taxon>Autobranchia</taxon>
        <taxon>Pteriomorphia</taxon>
        <taxon>Mytilida</taxon>
        <taxon>Mytiloidea</taxon>
        <taxon>Mytilidae</taxon>
        <taxon>Mytilinae</taxon>
        <taxon>Mytilus</taxon>
    </lineage>
</organism>
<dbReference type="EMBL" id="CAJPWZ010000197">
    <property type="protein sequence ID" value="CAG2188152.1"/>
    <property type="molecule type" value="Genomic_DNA"/>
</dbReference>
<reference evidence="1" key="1">
    <citation type="submission" date="2021-03" db="EMBL/GenBank/DDBJ databases">
        <authorList>
            <person name="Bekaert M."/>
        </authorList>
    </citation>
    <scope>NUCLEOTIDE SEQUENCE</scope>
</reference>
<protein>
    <submittedName>
        <fullName evidence="1">Uncharacterized protein</fullName>
    </submittedName>
</protein>
<evidence type="ECO:0000313" key="1">
    <source>
        <dbReference type="EMBL" id="CAG2188152.1"/>
    </source>
</evidence>
<accession>A0A8S3PZK5</accession>
<gene>
    <name evidence="1" type="ORF">MEDL_3629</name>
</gene>
<sequence length="160" mass="17909">MVLAGLWFGDSKPLMSTFLKPIYQSLLELERNGVDIIVHENVIEAKAFLLCTAADLPAKSLLMNMNQFNGEYSCGKCVQKGQTFKTNKSGCVHIFPFIKDEVVELRTKIKCIENAITAREAKKTLNGIKGPSLLMGLQTIRSVLIIVVFWEIVDLLKECM</sequence>
<dbReference type="AlphaFoldDB" id="A0A8S3PZK5"/>
<evidence type="ECO:0000313" key="2">
    <source>
        <dbReference type="Proteomes" id="UP000683360"/>
    </source>
</evidence>